<comment type="caution">
    <text evidence="1">The sequence shown here is derived from an EMBL/GenBank/DDBJ whole genome shotgun (WGS) entry which is preliminary data.</text>
</comment>
<keyword evidence="2" id="KW-1185">Reference proteome</keyword>
<accession>A0AAV4RQG8</accession>
<organism evidence="1 2">
    <name type="scientific">Caerostris darwini</name>
    <dbReference type="NCBI Taxonomy" id="1538125"/>
    <lineage>
        <taxon>Eukaryota</taxon>
        <taxon>Metazoa</taxon>
        <taxon>Ecdysozoa</taxon>
        <taxon>Arthropoda</taxon>
        <taxon>Chelicerata</taxon>
        <taxon>Arachnida</taxon>
        <taxon>Araneae</taxon>
        <taxon>Araneomorphae</taxon>
        <taxon>Entelegynae</taxon>
        <taxon>Araneoidea</taxon>
        <taxon>Araneidae</taxon>
        <taxon>Caerostris</taxon>
    </lineage>
</organism>
<proteinExistence type="predicted"/>
<dbReference type="Proteomes" id="UP001054837">
    <property type="component" value="Unassembled WGS sequence"/>
</dbReference>
<gene>
    <name evidence="1" type="ORF">CDAR_204041</name>
</gene>
<name>A0AAV4RQG8_9ARAC</name>
<dbReference type="AlphaFoldDB" id="A0AAV4RQG8"/>
<evidence type="ECO:0000313" key="2">
    <source>
        <dbReference type="Proteomes" id="UP001054837"/>
    </source>
</evidence>
<sequence length="106" mass="12188">MPHSWVNSNQTTEKRGILPFQKVVLSEKKAFTSTPVDAHISYTSVLKDLINLQFGLASHKDILKKIPYVLREFSNHEEELKTSYNSVIICPINYKFSLDYLNKISS</sequence>
<reference evidence="1 2" key="1">
    <citation type="submission" date="2021-06" db="EMBL/GenBank/DDBJ databases">
        <title>Caerostris darwini draft genome.</title>
        <authorList>
            <person name="Kono N."/>
            <person name="Arakawa K."/>
        </authorList>
    </citation>
    <scope>NUCLEOTIDE SEQUENCE [LARGE SCALE GENOMIC DNA]</scope>
</reference>
<dbReference type="EMBL" id="BPLQ01006472">
    <property type="protein sequence ID" value="GIY22712.1"/>
    <property type="molecule type" value="Genomic_DNA"/>
</dbReference>
<evidence type="ECO:0000313" key="1">
    <source>
        <dbReference type="EMBL" id="GIY22712.1"/>
    </source>
</evidence>
<protein>
    <submittedName>
        <fullName evidence="1">Uncharacterized protein</fullName>
    </submittedName>
</protein>